<dbReference type="EMBL" id="ABYS02000004">
    <property type="protein sequence ID" value="EEP21360.1"/>
    <property type="molecule type" value="Genomic_DNA"/>
</dbReference>
<protein>
    <submittedName>
        <fullName evidence="12">DEAD/DEAH box helicase</fullName>
    </submittedName>
</protein>
<keyword evidence="5" id="KW-0067">ATP-binding</keyword>
<dbReference type="GeneID" id="42864982"/>
<evidence type="ECO:0000256" key="8">
    <source>
        <dbReference type="ARBA" id="ARBA00023235"/>
    </source>
</evidence>
<dbReference type="InterPro" id="IPR055368">
    <property type="entry name" value="WH3_Lhr"/>
</dbReference>
<dbReference type="Pfam" id="PF23235">
    <property type="entry name" value="WHD_3rd_Lhr"/>
    <property type="match status" value="1"/>
</dbReference>
<dbReference type="GO" id="GO:0006281">
    <property type="term" value="P:DNA repair"/>
    <property type="evidence" value="ECO:0007669"/>
    <property type="project" value="UniProtKB-KW"/>
</dbReference>
<dbReference type="InterPro" id="IPR052511">
    <property type="entry name" value="ATP-dep_Helicase"/>
</dbReference>
<feature type="region of interest" description="Disordered" evidence="9">
    <location>
        <begin position="1428"/>
        <end position="1457"/>
    </location>
</feature>
<evidence type="ECO:0000256" key="5">
    <source>
        <dbReference type="ARBA" id="ARBA00022840"/>
    </source>
</evidence>
<keyword evidence="6" id="KW-0238">DNA-binding</keyword>
<feature type="region of interest" description="Disordered" evidence="9">
    <location>
        <begin position="1172"/>
        <end position="1192"/>
    </location>
</feature>
<dbReference type="PATRIC" id="fig|518635.7.peg.663"/>
<dbReference type="GO" id="GO:0003677">
    <property type="term" value="F:DNA binding"/>
    <property type="evidence" value="ECO:0007669"/>
    <property type="project" value="UniProtKB-KW"/>
</dbReference>
<keyword evidence="2" id="KW-0227">DNA damage</keyword>
<dbReference type="InterPro" id="IPR001650">
    <property type="entry name" value="Helicase_C-like"/>
</dbReference>
<dbReference type="InterPro" id="IPR027417">
    <property type="entry name" value="P-loop_NTPase"/>
</dbReference>
<dbReference type="Pfam" id="PF23234">
    <property type="entry name" value="WHD_4th_Lhr"/>
    <property type="match status" value="1"/>
</dbReference>
<dbReference type="Pfam" id="PF08494">
    <property type="entry name" value="DEAD_assoc"/>
    <property type="match status" value="1"/>
</dbReference>
<evidence type="ECO:0000256" key="4">
    <source>
        <dbReference type="ARBA" id="ARBA00022806"/>
    </source>
</evidence>
<dbReference type="InterPro" id="IPR013701">
    <property type="entry name" value="Lhr-like_DEAD/DEAH_assoc"/>
</dbReference>
<dbReference type="Pfam" id="PF00271">
    <property type="entry name" value="Helicase_C"/>
    <property type="match status" value="1"/>
</dbReference>
<keyword evidence="1" id="KW-0547">Nucleotide-binding</keyword>
<dbReference type="InterPro" id="IPR014001">
    <property type="entry name" value="Helicase_ATP-bd"/>
</dbReference>
<evidence type="ECO:0000259" key="10">
    <source>
        <dbReference type="PROSITE" id="PS51192"/>
    </source>
</evidence>
<evidence type="ECO:0000256" key="3">
    <source>
        <dbReference type="ARBA" id="ARBA00022801"/>
    </source>
</evidence>
<dbReference type="InterPro" id="IPR045628">
    <property type="entry name" value="Lhr_WH_dom"/>
</dbReference>
<keyword evidence="13" id="KW-1185">Reference proteome</keyword>
<evidence type="ECO:0000313" key="12">
    <source>
        <dbReference type="EMBL" id="EEP21360.1"/>
    </source>
</evidence>
<comment type="caution">
    <text evidence="12">The sequence shown here is derived from an EMBL/GenBank/DDBJ whole genome shotgun (WGS) entry which is preliminary data.</text>
</comment>
<evidence type="ECO:0000256" key="1">
    <source>
        <dbReference type="ARBA" id="ARBA00022741"/>
    </source>
</evidence>
<dbReference type="PANTHER" id="PTHR47962">
    <property type="entry name" value="ATP-DEPENDENT HELICASE LHR-RELATED-RELATED"/>
    <property type="match status" value="1"/>
</dbReference>
<evidence type="ECO:0000256" key="9">
    <source>
        <dbReference type="SAM" id="MobiDB-lite"/>
    </source>
</evidence>
<evidence type="ECO:0000313" key="13">
    <source>
        <dbReference type="Proteomes" id="UP000006408"/>
    </source>
</evidence>
<proteinExistence type="predicted"/>
<dbReference type="Pfam" id="PF00270">
    <property type="entry name" value="DEAD"/>
    <property type="match status" value="1"/>
</dbReference>
<organism evidence="12 13">
    <name type="scientific">Bifidobacterium angulatum DSM 20098 = JCM 7096</name>
    <dbReference type="NCBI Taxonomy" id="518635"/>
    <lineage>
        <taxon>Bacteria</taxon>
        <taxon>Bacillati</taxon>
        <taxon>Actinomycetota</taxon>
        <taxon>Actinomycetes</taxon>
        <taxon>Bifidobacteriales</taxon>
        <taxon>Bifidobacteriaceae</taxon>
        <taxon>Bifidobacterium</taxon>
    </lineage>
</organism>
<dbReference type="PROSITE" id="PS51192">
    <property type="entry name" value="HELICASE_ATP_BIND_1"/>
    <property type="match status" value="1"/>
</dbReference>
<accession>C4FEH9</accession>
<keyword evidence="7" id="KW-0234">DNA repair</keyword>
<dbReference type="PROSITE" id="PS51194">
    <property type="entry name" value="HELICASE_CTER"/>
    <property type="match status" value="1"/>
</dbReference>
<sequence length="1549" mass="168149">MYECLNLFSEPVAAWFADAFGTPTEAQNQAWPVIGSGQNTLVVAPTGSGKTLCAFLSAIDQLMAAKAVRSSERNPDGGKAGRAGASVHGVTVLYISPLKALGVDVAKNLETPLDGIRQRYAKLHGEVPEIAVAIRSGDTTPQERRRIVNHPPDILVTTPESLFLLLTSKARRILSTVTTVIVDEVHALAGTKRGAHLAVSLERLDRLTDRPAQRIGLSATVNPVGEAARFLGGERSVHVVDPGVRPNMELKVVEPLTNMLDTSATGGSVWPSIERSVLDEVLEHTTTLVFVNSRGLAEKLTARLNDLYAELRASRHLEPDSPEGREGFARHYDSVVGSTTMLVGAHEGGDVIAMAHHGSVSKDRRKQIEEDLKQGRLRCVVATSSLELGIDMGSVDLVIQIAPPLSVSSGLQRVGRADHKVGGVSHALFYPVTRRQIIGVAASVKSMTAGDLEPLHIPGNPLDVLAQQTVAAAAMDDLDPDEWYAQVRRAAPFRDLDRDMFDSVMGMMTGAYNSEEFSAFRPPLQYNEEAGLISARPGAQRLAVTSGGTIPDRGMYTVVLPEGESGTGPRKVGELDEEMVYESRVGDVITLGTSSWQIQEITRDRVVVVPAPGRTARLPFWHGEGDGRDYGFGLAQGRFLTSLAQGLRNHTGGTAGCHERGDGPDFAVDIVERLRHDGLDDNAIGNMAAIIADQVHATGTVPGDKHVVVERCKDESEDWRIIIHAPYGKRVHAPWAMAIAARIRQRHGFDCQAYATDDGIVMRMPDGYGELPMRQLLLFDVDELQHIIETQIGETVLYMARFRECAARSLFLPRTSPGRRVPLWQQRLRAAQLLNAARTQRNFPLLLETARECLQDVYDLPALRKVMDGLNAGAIAISETITQVPSPFAEDLLFGFVGSVMYQYDVPQAERSSRLLSMDPEVLERLLGDANMPSLLDGEVIAQVEGELAGRTFWNDLPEDDVPGRVARYAKTHGPFTADRMIADLGLDAEQGVRMLNDMYAKGEVLRGHFTQAEHGGEDESDTGRAGQAYQWLHREVFRRIRTLSLAKARKAVKPVGQREYQSFLLARQGVGSVGGEHHYGAEGLMRVIEQLEGVYLNASVWESAVFPARVNGYQPQLLDELLASGDVVWVGGKSGAGDALETGRIAFYPQDSPLLAGLTDGSLTVHADARKNTPEATESFDSTNEADVSENEPPTVIQAIRMVLGGGGAFHARQLAAAVKALWQRHAPEEVDGITGELLPPVWDEHRFEQALWLLVWQGEVTNSSFAPVRALIQGARLSSAASPRRRARTLAHTRAYGSTPACMTGLWSLIGTPRNAYGDENAAHGPDGPERHAIALVESLLDRYGVVAAPLLEVQPVAGGFSAIYPVLKRMEEHGMVARGMFVEGFGAAQFADTGTVDALRSHAWDDGSCVALDATDPANLSGAAIAWPQSNQPEDRGKTDGMAAPRSGPGHAVKPARRAGCVTVLAHGSPVLFAMPRSHRIQTFTEDEALLRHACSELGNMLRRQPSGSITFHEMNGMPLTRRNDFVRLLHIGGFTPCPQGMRLYG</sequence>
<dbReference type="HOGENOM" id="CLU_002025_3_1_11"/>
<keyword evidence="8" id="KW-0413">Isomerase</keyword>
<keyword evidence="3" id="KW-0378">Hydrolase</keyword>
<evidence type="ECO:0000259" key="11">
    <source>
        <dbReference type="PROSITE" id="PS51194"/>
    </source>
</evidence>
<feature type="domain" description="Helicase C-terminal" evidence="11">
    <location>
        <begin position="277"/>
        <end position="463"/>
    </location>
</feature>
<dbReference type="CDD" id="cd17922">
    <property type="entry name" value="DEXHc_LHR-like"/>
    <property type="match status" value="1"/>
</dbReference>
<dbReference type="SMART" id="SM00382">
    <property type="entry name" value="AAA"/>
    <property type="match status" value="1"/>
</dbReference>
<reference evidence="12" key="1">
    <citation type="submission" date="2009-04" db="EMBL/GenBank/DDBJ databases">
        <authorList>
            <person name="Weinstock G."/>
            <person name="Sodergren E."/>
            <person name="Clifton S."/>
            <person name="Fulton L."/>
            <person name="Fulton B."/>
            <person name="Courtney L."/>
            <person name="Fronick C."/>
            <person name="Harrison M."/>
            <person name="Strong C."/>
            <person name="Farmer C."/>
            <person name="Delahaunty K."/>
            <person name="Markovic C."/>
            <person name="Hall O."/>
            <person name="Minx P."/>
            <person name="Tomlinson C."/>
            <person name="Mitreva M."/>
            <person name="Nelson J."/>
            <person name="Hou S."/>
            <person name="Wollam A."/>
            <person name="Pepin K.H."/>
            <person name="Johnson M."/>
            <person name="Bhonagiri V."/>
            <person name="Nash W.E."/>
            <person name="Warren W."/>
            <person name="Chinwalla A."/>
            <person name="Mardis E.R."/>
            <person name="Wilson R.K."/>
        </authorList>
    </citation>
    <scope>NUCLEOTIDE SEQUENCE [LARGE SCALE GENOMIC DNA]</scope>
    <source>
        <strain evidence="12">DSM 20098</strain>
    </source>
</reference>
<dbReference type="InterPro" id="IPR003593">
    <property type="entry name" value="AAA+_ATPase"/>
</dbReference>
<dbReference type="STRING" id="1683.Bang102_005430"/>
<evidence type="ECO:0000256" key="2">
    <source>
        <dbReference type="ARBA" id="ARBA00022763"/>
    </source>
</evidence>
<dbReference type="InterPro" id="IPR011545">
    <property type="entry name" value="DEAD/DEAH_box_helicase_dom"/>
</dbReference>
<dbReference type="SMART" id="SM00490">
    <property type="entry name" value="HELICc"/>
    <property type="match status" value="1"/>
</dbReference>
<dbReference type="SMART" id="SM00487">
    <property type="entry name" value="DEXDc"/>
    <property type="match status" value="1"/>
</dbReference>
<gene>
    <name evidence="12" type="ORF">BIFANG_02720</name>
</gene>
<dbReference type="InterPro" id="IPR055367">
    <property type="entry name" value="WH4_Lhr"/>
</dbReference>
<dbReference type="SUPFAM" id="SSF52540">
    <property type="entry name" value="P-loop containing nucleoside triphosphate hydrolases"/>
    <property type="match status" value="1"/>
</dbReference>
<dbReference type="RefSeq" id="WP_003826060.1">
    <property type="nucleotide sequence ID" value="NZ_AP012322.1"/>
</dbReference>
<dbReference type="Proteomes" id="UP000006408">
    <property type="component" value="Unassembled WGS sequence"/>
</dbReference>
<dbReference type="GO" id="GO:0005524">
    <property type="term" value="F:ATP binding"/>
    <property type="evidence" value="ECO:0007669"/>
    <property type="project" value="UniProtKB-KW"/>
</dbReference>
<keyword evidence="4 12" id="KW-0347">Helicase</keyword>
<feature type="compositionally biased region" description="Polar residues" evidence="9">
    <location>
        <begin position="1175"/>
        <end position="1187"/>
    </location>
</feature>
<dbReference type="Pfam" id="PF19306">
    <property type="entry name" value="WHD_Lhr"/>
    <property type="match status" value="1"/>
</dbReference>
<name>C4FEH9_9BIFI</name>
<dbReference type="GO" id="GO:0004386">
    <property type="term" value="F:helicase activity"/>
    <property type="evidence" value="ECO:0007669"/>
    <property type="project" value="UniProtKB-KW"/>
</dbReference>
<feature type="domain" description="Helicase ATP-binding" evidence="10">
    <location>
        <begin position="31"/>
        <end position="239"/>
    </location>
</feature>
<evidence type="ECO:0000256" key="6">
    <source>
        <dbReference type="ARBA" id="ARBA00023125"/>
    </source>
</evidence>
<dbReference type="PANTHER" id="PTHR47962:SF5">
    <property type="entry name" value="ATP-DEPENDENT HELICASE LHR-RELATED"/>
    <property type="match status" value="1"/>
</dbReference>
<dbReference type="eggNOG" id="COG1201">
    <property type="taxonomic scope" value="Bacteria"/>
</dbReference>
<dbReference type="GO" id="GO:0016887">
    <property type="term" value="F:ATP hydrolysis activity"/>
    <property type="evidence" value="ECO:0007669"/>
    <property type="project" value="TreeGrafter"/>
</dbReference>
<evidence type="ECO:0000256" key="7">
    <source>
        <dbReference type="ARBA" id="ARBA00023204"/>
    </source>
</evidence>
<dbReference type="Gene3D" id="3.40.50.300">
    <property type="entry name" value="P-loop containing nucleotide triphosphate hydrolases"/>
    <property type="match status" value="2"/>
</dbReference>